<evidence type="ECO:0008006" key="3">
    <source>
        <dbReference type="Google" id="ProtNLM"/>
    </source>
</evidence>
<gene>
    <name evidence="1" type="ORF">HMPREF0973_02370</name>
</gene>
<dbReference type="HOGENOM" id="CLU_067316_1_0_10"/>
<sequence length="201" mass="22592">MGKSIESNILIKSKKCGRGSVFFVGDFVSYGNRNAVNKALERLTEKGLMIRVARGIYCYPKIEKIYRLGVVPPSLEDIAKAVAKRDGARIVPTGLFAQYQLGLTQQIPMNIAYLTDGVSRTINLGEGKNIKFRRASPRYFSIRSQLALLLTTALKDWKVENLTDEQVAIIKMKLNENPHLQVADLKLMPSKVREFIVGLYE</sequence>
<reference evidence="1 2" key="1">
    <citation type="submission" date="2009-09" db="EMBL/GenBank/DDBJ databases">
        <authorList>
            <person name="Weinstock G."/>
            <person name="Sodergren E."/>
            <person name="Clifton S."/>
            <person name="Fulton L."/>
            <person name="Fulton B."/>
            <person name="Courtney L."/>
            <person name="Fronick C."/>
            <person name="Harrison M."/>
            <person name="Strong C."/>
            <person name="Farmer C."/>
            <person name="Delahaunty K."/>
            <person name="Markovic C."/>
            <person name="Hall O."/>
            <person name="Minx P."/>
            <person name="Tomlinson C."/>
            <person name="Mitreva M."/>
            <person name="Nelson J."/>
            <person name="Hou S."/>
            <person name="Wollam A."/>
            <person name="Pepin K.H."/>
            <person name="Johnson M."/>
            <person name="Bhonagiri V."/>
            <person name="Nash W.E."/>
            <person name="Warren W."/>
            <person name="Chinwalla A."/>
            <person name="Mardis E.R."/>
            <person name="Wilson R.K."/>
        </authorList>
    </citation>
    <scope>NUCLEOTIDE SEQUENCE [LARGE SCALE GENOMIC DNA]</scope>
    <source>
        <strain evidence="1 2">F0319</strain>
    </source>
</reference>
<protein>
    <recommendedName>
        <fullName evidence="3">Transcriptional regulator, AbiEi antitoxin, Type IV TA system</fullName>
    </recommendedName>
</protein>
<dbReference type="RefSeq" id="WP_004384053.1">
    <property type="nucleotide sequence ID" value="NZ_GG698716.1"/>
</dbReference>
<dbReference type="STRING" id="649761.HMPREF0973_02370"/>
<name>C9MRV7_9BACT</name>
<dbReference type="eggNOG" id="COG5340">
    <property type="taxonomic scope" value="Bacteria"/>
</dbReference>
<dbReference type="InterPro" id="IPR045738">
    <property type="entry name" value="DUF6088"/>
</dbReference>
<organism evidence="1 2">
    <name type="scientific">Prevotella veroralis F0319</name>
    <dbReference type="NCBI Taxonomy" id="649761"/>
    <lineage>
        <taxon>Bacteria</taxon>
        <taxon>Pseudomonadati</taxon>
        <taxon>Bacteroidota</taxon>
        <taxon>Bacteroidia</taxon>
        <taxon>Bacteroidales</taxon>
        <taxon>Prevotellaceae</taxon>
        <taxon>Prevotella</taxon>
    </lineage>
</organism>
<accession>C9MRV7</accession>
<comment type="caution">
    <text evidence="1">The sequence shown here is derived from an EMBL/GenBank/DDBJ whole genome shotgun (WGS) entry which is preliminary data.</text>
</comment>
<dbReference type="EMBL" id="ACVA01000057">
    <property type="protein sequence ID" value="EEX17726.1"/>
    <property type="molecule type" value="Genomic_DNA"/>
</dbReference>
<dbReference type="AlphaFoldDB" id="C9MRV7"/>
<dbReference type="Pfam" id="PF19570">
    <property type="entry name" value="DUF6088"/>
    <property type="match status" value="1"/>
</dbReference>
<evidence type="ECO:0000313" key="2">
    <source>
        <dbReference type="Proteomes" id="UP000003327"/>
    </source>
</evidence>
<dbReference type="OrthoDB" id="9798200at2"/>
<proteinExistence type="predicted"/>
<dbReference type="Proteomes" id="UP000003327">
    <property type="component" value="Unassembled WGS sequence"/>
</dbReference>
<evidence type="ECO:0000313" key="1">
    <source>
        <dbReference type="EMBL" id="EEX17726.1"/>
    </source>
</evidence>
<keyword evidence="2" id="KW-1185">Reference proteome</keyword>